<keyword evidence="3" id="KW-1185">Reference proteome</keyword>
<evidence type="ECO:0000256" key="1">
    <source>
        <dbReference type="SAM" id="Phobius"/>
    </source>
</evidence>
<sequence>MAGGEPIDYSYSPSGSTIELIDLASAPQSSRPSSRISSAGTNLSWHPKLTLYRLLVILSTVGLAVAKTATSYLNLTFASITLEWILGVVVFLFFHFLAAYEETRNPYFAWLFNFDYMEYFWVFLKKLGGFRPTYISDEIDPRHQASGIQPTVTGYRIIVTVLVASVGMTKSALLYGQEPTEATTVECIFGVGIVTGLYWLGLYEASSTKKYPKLFHVDYSRGLWYGKSRLSMPHRRI</sequence>
<evidence type="ECO:0000313" key="2">
    <source>
        <dbReference type="EMBL" id="KIM40702.1"/>
    </source>
</evidence>
<feature type="transmembrane region" description="Helical" evidence="1">
    <location>
        <begin position="157"/>
        <end position="176"/>
    </location>
</feature>
<feature type="transmembrane region" description="Helical" evidence="1">
    <location>
        <begin position="106"/>
        <end position="124"/>
    </location>
</feature>
<keyword evidence="1" id="KW-0812">Transmembrane</keyword>
<dbReference type="AlphaFoldDB" id="A0A0C2YI26"/>
<keyword evidence="1" id="KW-1133">Transmembrane helix</keyword>
<feature type="transmembrane region" description="Helical" evidence="1">
    <location>
        <begin position="182"/>
        <end position="203"/>
    </location>
</feature>
<evidence type="ECO:0000313" key="3">
    <source>
        <dbReference type="Proteomes" id="UP000053424"/>
    </source>
</evidence>
<name>A0A0C2YI26_HEBCY</name>
<reference evidence="2 3" key="1">
    <citation type="submission" date="2014-04" db="EMBL/GenBank/DDBJ databases">
        <authorList>
            <consortium name="DOE Joint Genome Institute"/>
            <person name="Kuo A."/>
            <person name="Gay G."/>
            <person name="Dore J."/>
            <person name="Kohler A."/>
            <person name="Nagy L.G."/>
            <person name="Floudas D."/>
            <person name="Copeland A."/>
            <person name="Barry K.W."/>
            <person name="Cichocki N."/>
            <person name="Veneault-Fourrey C."/>
            <person name="LaButti K."/>
            <person name="Lindquist E.A."/>
            <person name="Lipzen A."/>
            <person name="Lundell T."/>
            <person name="Morin E."/>
            <person name="Murat C."/>
            <person name="Sun H."/>
            <person name="Tunlid A."/>
            <person name="Henrissat B."/>
            <person name="Grigoriev I.V."/>
            <person name="Hibbett D.S."/>
            <person name="Martin F."/>
            <person name="Nordberg H.P."/>
            <person name="Cantor M.N."/>
            <person name="Hua S.X."/>
        </authorList>
    </citation>
    <scope>NUCLEOTIDE SEQUENCE [LARGE SCALE GENOMIC DNA]</scope>
    <source>
        <strain evidence="3">h7</strain>
    </source>
</reference>
<organism evidence="2 3">
    <name type="scientific">Hebeloma cylindrosporum</name>
    <dbReference type="NCBI Taxonomy" id="76867"/>
    <lineage>
        <taxon>Eukaryota</taxon>
        <taxon>Fungi</taxon>
        <taxon>Dikarya</taxon>
        <taxon>Basidiomycota</taxon>
        <taxon>Agaricomycotina</taxon>
        <taxon>Agaricomycetes</taxon>
        <taxon>Agaricomycetidae</taxon>
        <taxon>Agaricales</taxon>
        <taxon>Agaricineae</taxon>
        <taxon>Hymenogastraceae</taxon>
        <taxon>Hebeloma</taxon>
    </lineage>
</organism>
<proteinExistence type="predicted"/>
<accession>A0A0C2YI26</accession>
<dbReference type="OrthoDB" id="3268450at2759"/>
<dbReference type="HOGENOM" id="CLU_081906_0_0_1"/>
<keyword evidence="1" id="KW-0472">Membrane</keyword>
<feature type="transmembrane region" description="Helical" evidence="1">
    <location>
        <begin position="81"/>
        <end position="100"/>
    </location>
</feature>
<dbReference type="Proteomes" id="UP000053424">
    <property type="component" value="Unassembled WGS sequence"/>
</dbReference>
<protein>
    <submittedName>
        <fullName evidence="2">Uncharacterized protein</fullName>
    </submittedName>
</protein>
<feature type="transmembrane region" description="Helical" evidence="1">
    <location>
        <begin position="51"/>
        <end position="69"/>
    </location>
</feature>
<dbReference type="EMBL" id="KN831782">
    <property type="protein sequence ID" value="KIM40702.1"/>
    <property type="molecule type" value="Genomic_DNA"/>
</dbReference>
<gene>
    <name evidence="2" type="ORF">M413DRAFT_166483</name>
</gene>
<reference evidence="3" key="2">
    <citation type="submission" date="2015-01" db="EMBL/GenBank/DDBJ databases">
        <title>Evolutionary Origins and Diversification of the Mycorrhizal Mutualists.</title>
        <authorList>
            <consortium name="DOE Joint Genome Institute"/>
            <consortium name="Mycorrhizal Genomics Consortium"/>
            <person name="Kohler A."/>
            <person name="Kuo A."/>
            <person name="Nagy L.G."/>
            <person name="Floudas D."/>
            <person name="Copeland A."/>
            <person name="Barry K.W."/>
            <person name="Cichocki N."/>
            <person name="Veneault-Fourrey C."/>
            <person name="LaButti K."/>
            <person name="Lindquist E.A."/>
            <person name="Lipzen A."/>
            <person name="Lundell T."/>
            <person name="Morin E."/>
            <person name="Murat C."/>
            <person name="Riley R."/>
            <person name="Ohm R."/>
            <person name="Sun H."/>
            <person name="Tunlid A."/>
            <person name="Henrissat B."/>
            <person name="Grigoriev I.V."/>
            <person name="Hibbett D.S."/>
            <person name="Martin F."/>
        </authorList>
    </citation>
    <scope>NUCLEOTIDE SEQUENCE [LARGE SCALE GENOMIC DNA]</scope>
    <source>
        <strain evidence="3">h7</strain>
    </source>
</reference>